<dbReference type="PANTHER" id="PTHR30537">
    <property type="entry name" value="HTH-TYPE TRANSCRIPTIONAL REGULATOR"/>
    <property type="match status" value="1"/>
</dbReference>
<dbReference type="Pfam" id="PF03466">
    <property type="entry name" value="LysR_substrate"/>
    <property type="match status" value="1"/>
</dbReference>
<organism evidence="6 7">
    <name type="scientific">Shewanella canadensis</name>
    <dbReference type="NCBI Taxonomy" id="271096"/>
    <lineage>
        <taxon>Bacteria</taxon>
        <taxon>Pseudomonadati</taxon>
        <taxon>Pseudomonadota</taxon>
        <taxon>Gammaproteobacteria</taxon>
        <taxon>Alteromonadales</taxon>
        <taxon>Shewanellaceae</taxon>
        <taxon>Shewanella</taxon>
    </lineage>
</organism>
<gene>
    <name evidence="6" type="ORF">EKG38_08325</name>
</gene>
<proteinExistence type="inferred from homology"/>
<evidence type="ECO:0000259" key="5">
    <source>
        <dbReference type="PROSITE" id="PS50931"/>
    </source>
</evidence>
<dbReference type="InterPro" id="IPR036388">
    <property type="entry name" value="WH-like_DNA-bd_sf"/>
</dbReference>
<evidence type="ECO:0000256" key="4">
    <source>
        <dbReference type="ARBA" id="ARBA00023163"/>
    </source>
</evidence>
<evidence type="ECO:0000256" key="2">
    <source>
        <dbReference type="ARBA" id="ARBA00023015"/>
    </source>
</evidence>
<dbReference type="FunFam" id="1.10.10.10:FF:000001">
    <property type="entry name" value="LysR family transcriptional regulator"/>
    <property type="match status" value="1"/>
</dbReference>
<dbReference type="GO" id="GO:0003700">
    <property type="term" value="F:DNA-binding transcription factor activity"/>
    <property type="evidence" value="ECO:0007669"/>
    <property type="project" value="InterPro"/>
</dbReference>
<keyword evidence="2" id="KW-0805">Transcription regulation</keyword>
<dbReference type="InterPro" id="IPR005119">
    <property type="entry name" value="LysR_subst-bd"/>
</dbReference>
<dbReference type="AlphaFoldDB" id="A0A3S0L2G4"/>
<dbReference type="SUPFAM" id="SSF53850">
    <property type="entry name" value="Periplasmic binding protein-like II"/>
    <property type="match status" value="1"/>
</dbReference>
<dbReference type="GO" id="GO:0006351">
    <property type="term" value="P:DNA-templated transcription"/>
    <property type="evidence" value="ECO:0007669"/>
    <property type="project" value="TreeGrafter"/>
</dbReference>
<comment type="similarity">
    <text evidence="1">Belongs to the LysR transcriptional regulatory family.</text>
</comment>
<dbReference type="InterPro" id="IPR036390">
    <property type="entry name" value="WH_DNA-bd_sf"/>
</dbReference>
<reference evidence="6 7" key="1">
    <citation type="submission" date="2018-12" db="EMBL/GenBank/DDBJ databases">
        <authorList>
            <person name="Yu L."/>
        </authorList>
    </citation>
    <scope>NUCLEOTIDE SEQUENCE [LARGE SCALE GENOMIC DNA]</scope>
    <source>
        <strain evidence="6 7">HAW-EB2</strain>
    </source>
</reference>
<dbReference type="EMBL" id="RXNU01000003">
    <property type="protein sequence ID" value="RTR39787.1"/>
    <property type="molecule type" value="Genomic_DNA"/>
</dbReference>
<dbReference type="SUPFAM" id="SSF46785">
    <property type="entry name" value="Winged helix' DNA-binding domain"/>
    <property type="match status" value="1"/>
</dbReference>
<evidence type="ECO:0000313" key="6">
    <source>
        <dbReference type="EMBL" id="RTR39787.1"/>
    </source>
</evidence>
<accession>A0A3S0L2G4</accession>
<name>A0A3S0L2G4_9GAMM</name>
<dbReference type="PANTHER" id="PTHR30537:SF5">
    <property type="entry name" value="HTH-TYPE TRANSCRIPTIONAL ACTIVATOR TTDR-RELATED"/>
    <property type="match status" value="1"/>
</dbReference>
<sequence length="316" mass="35950">MQIELLNHRPCMHQISLDDIRLVNLIAKVGSFARAADANDLPRPSVTRRIKQLESYLGVILFQRSTRRLSLTPEGEVFLQHCQTIEMEWLQATERMKTTGSEPSGKLRVSALGLFNRTIAGPILSQFVRQYPKIELELTSTWSAPDASKFDFDLMFNTKPLDDKSFISEPLTITNRDFYASPDYLASIKIPETPLELNEFELVILNYTDLENGQWLWQDGNTVRSLALQSHLKLDEAEAALQMTLLGHGICWFPDFVCEKYLASQQLVRLFDGKFATPGTLWAIYPRTPYDNQRMRLFIDMAKSSGLLGKPVTGNS</sequence>
<dbReference type="InterPro" id="IPR000847">
    <property type="entry name" value="LysR_HTH_N"/>
</dbReference>
<dbReference type="PROSITE" id="PS50931">
    <property type="entry name" value="HTH_LYSR"/>
    <property type="match status" value="1"/>
</dbReference>
<dbReference type="CDD" id="cd08422">
    <property type="entry name" value="PBP2_CrgA_like"/>
    <property type="match status" value="1"/>
</dbReference>
<keyword evidence="3" id="KW-0238">DNA-binding</keyword>
<dbReference type="Proteomes" id="UP000267448">
    <property type="component" value="Unassembled WGS sequence"/>
</dbReference>
<keyword evidence="7" id="KW-1185">Reference proteome</keyword>
<feature type="domain" description="HTH lysR-type" evidence="5">
    <location>
        <begin position="15"/>
        <end position="72"/>
    </location>
</feature>
<comment type="caution">
    <text evidence="6">The sequence shown here is derived from an EMBL/GenBank/DDBJ whole genome shotgun (WGS) entry which is preliminary data.</text>
</comment>
<dbReference type="OrthoDB" id="9785745at2"/>
<dbReference type="GO" id="GO:0043565">
    <property type="term" value="F:sequence-specific DNA binding"/>
    <property type="evidence" value="ECO:0007669"/>
    <property type="project" value="TreeGrafter"/>
</dbReference>
<evidence type="ECO:0000256" key="1">
    <source>
        <dbReference type="ARBA" id="ARBA00009437"/>
    </source>
</evidence>
<evidence type="ECO:0000256" key="3">
    <source>
        <dbReference type="ARBA" id="ARBA00023125"/>
    </source>
</evidence>
<keyword evidence="4" id="KW-0804">Transcription</keyword>
<dbReference type="Gene3D" id="1.10.10.10">
    <property type="entry name" value="Winged helix-like DNA-binding domain superfamily/Winged helix DNA-binding domain"/>
    <property type="match status" value="1"/>
</dbReference>
<protein>
    <submittedName>
        <fullName evidence="6">LysR family transcriptional regulator</fullName>
    </submittedName>
</protein>
<dbReference type="Pfam" id="PF00126">
    <property type="entry name" value="HTH_1"/>
    <property type="match status" value="1"/>
</dbReference>
<evidence type="ECO:0000313" key="7">
    <source>
        <dbReference type="Proteomes" id="UP000267448"/>
    </source>
</evidence>
<dbReference type="Gene3D" id="3.40.190.290">
    <property type="match status" value="1"/>
</dbReference>
<dbReference type="InterPro" id="IPR058163">
    <property type="entry name" value="LysR-type_TF_proteobact-type"/>
</dbReference>